<evidence type="ECO:0000313" key="3">
    <source>
        <dbReference type="Proteomes" id="UP000838878"/>
    </source>
</evidence>
<dbReference type="Proteomes" id="UP000838878">
    <property type="component" value="Chromosome 7"/>
</dbReference>
<accession>A0A8J9VVK9</accession>
<feature type="non-terminal residue" evidence="2">
    <location>
        <position position="142"/>
    </location>
</feature>
<keyword evidence="1" id="KW-0812">Transmembrane</keyword>
<gene>
    <name evidence="2" type="ORF">BINO364_LOCUS13615</name>
</gene>
<name>A0A8J9VVK9_9NEOP</name>
<dbReference type="OrthoDB" id="6931947at2759"/>
<keyword evidence="3" id="KW-1185">Reference proteome</keyword>
<keyword evidence="1" id="KW-0472">Membrane</keyword>
<proteinExistence type="predicted"/>
<evidence type="ECO:0000256" key="1">
    <source>
        <dbReference type="SAM" id="Phobius"/>
    </source>
</evidence>
<protein>
    <submittedName>
        <fullName evidence="2">Uncharacterized protein</fullName>
    </submittedName>
</protein>
<feature type="transmembrane region" description="Helical" evidence="1">
    <location>
        <begin position="91"/>
        <end position="109"/>
    </location>
</feature>
<dbReference type="EMBL" id="OV170227">
    <property type="protein sequence ID" value="CAH0728395.1"/>
    <property type="molecule type" value="Genomic_DNA"/>
</dbReference>
<organism evidence="2 3">
    <name type="scientific">Brenthis ino</name>
    <name type="common">lesser marbled fritillary</name>
    <dbReference type="NCBI Taxonomy" id="405034"/>
    <lineage>
        <taxon>Eukaryota</taxon>
        <taxon>Metazoa</taxon>
        <taxon>Ecdysozoa</taxon>
        <taxon>Arthropoda</taxon>
        <taxon>Hexapoda</taxon>
        <taxon>Insecta</taxon>
        <taxon>Pterygota</taxon>
        <taxon>Neoptera</taxon>
        <taxon>Endopterygota</taxon>
        <taxon>Lepidoptera</taxon>
        <taxon>Glossata</taxon>
        <taxon>Ditrysia</taxon>
        <taxon>Papilionoidea</taxon>
        <taxon>Nymphalidae</taxon>
        <taxon>Heliconiinae</taxon>
        <taxon>Argynnini</taxon>
        <taxon>Brenthis</taxon>
    </lineage>
</organism>
<evidence type="ECO:0000313" key="2">
    <source>
        <dbReference type="EMBL" id="CAH0728395.1"/>
    </source>
</evidence>
<dbReference type="AlphaFoldDB" id="A0A8J9VVK9"/>
<reference evidence="2" key="1">
    <citation type="submission" date="2021-12" db="EMBL/GenBank/DDBJ databases">
        <authorList>
            <person name="Martin H S."/>
        </authorList>
    </citation>
    <scope>NUCLEOTIDE SEQUENCE</scope>
</reference>
<sequence>MNLFRGRRVIVVGRLDSPVARPHIYRPRRLNSPYKSKTTVQSKIDPEWVKGLENRRVDAETKLAEAALIMAESTRAQAEAAKVQADTMRSLVAGPFTVIVYMLYIYNAWCRLYTKLFAMELRVRCGLRVVFRTCVLKFYMNM</sequence>
<keyword evidence="1" id="KW-1133">Transmembrane helix</keyword>